<evidence type="ECO:0000313" key="2">
    <source>
        <dbReference type="Proteomes" id="UP001060215"/>
    </source>
</evidence>
<name>A0ACC0I1Q4_9ERIC</name>
<accession>A0ACC0I1Q4</accession>
<dbReference type="EMBL" id="CM045759">
    <property type="protein sequence ID" value="KAI8019728.1"/>
    <property type="molecule type" value="Genomic_DNA"/>
</dbReference>
<gene>
    <name evidence="1" type="ORF">LOK49_LG04G00673</name>
</gene>
<protein>
    <submittedName>
        <fullName evidence="1">Uncharacterized protein</fullName>
    </submittedName>
</protein>
<dbReference type="Proteomes" id="UP001060215">
    <property type="component" value="Chromosome 2"/>
</dbReference>
<keyword evidence="2" id="KW-1185">Reference proteome</keyword>
<evidence type="ECO:0000313" key="1">
    <source>
        <dbReference type="EMBL" id="KAI8019728.1"/>
    </source>
</evidence>
<proteinExistence type="predicted"/>
<organism evidence="1 2">
    <name type="scientific">Camellia lanceoleosa</name>
    <dbReference type="NCBI Taxonomy" id="1840588"/>
    <lineage>
        <taxon>Eukaryota</taxon>
        <taxon>Viridiplantae</taxon>
        <taxon>Streptophyta</taxon>
        <taxon>Embryophyta</taxon>
        <taxon>Tracheophyta</taxon>
        <taxon>Spermatophyta</taxon>
        <taxon>Magnoliopsida</taxon>
        <taxon>eudicotyledons</taxon>
        <taxon>Gunneridae</taxon>
        <taxon>Pentapetalae</taxon>
        <taxon>asterids</taxon>
        <taxon>Ericales</taxon>
        <taxon>Theaceae</taxon>
        <taxon>Camellia</taxon>
    </lineage>
</organism>
<sequence>MYTHGDCEGAQRSVWSAKDERRRTTTENGGRRTTNHDGGDEQGSLRHVIEVLHGRGRGRGRGYGDVDHTPTS</sequence>
<comment type="caution">
    <text evidence="1">The sequence shown here is derived from an EMBL/GenBank/DDBJ whole genome shotgun (WGS) entry which is preliminary data.</text>
</comment>
<reference evidence="1 2" key="1">
    <citation type="journal article" date="2022" name="Plant J.">
        <title>Chromosome-level genome of Camellia lanceoleosa provides a valuable resource for understanding genome evolution and self-incompatibility.</title>
        <authorList>
            <person name="Gong W."/>
            <person name="Xiao S."/>
            <person name="Wang L."/>
            <person name="Liao Z."/>
            <person name="Chang Y."/>
            <person name="Mo W."/>
            <person name="Hu G."/>
            <person name="Li W."/>
            <person name="Zhao G."/>
            <person name="Zhu H."/>
            <person name="Hu X."/>
            <person name="Ji K."/>
            <person name="Xiang X."/>
            <person name="Song Q."/>
            <person name="Yuan D."/>
            <person name="Jin S."/>
            <person name="Zhang L."/>
        </authorList>
    </citation>
    <scope>NUCLEOTIDE SEQUENCE [LARGE SCALE GENOMIC DNA]</scope>
    <source>
        <strain evidence="1">SQ_2022a</strain>
    </source>
</reference>